<comment type="caution">
    <text evidence="2">The sequence shown here is derived from an EMBL/GenBank/DDBJ whole genome shotgun (WGS) entry which is preliminary data.</text>
</comment>
<dbReference type="InterPro" id="IPR001106">
    <property type="entry name" value="Aromatic_Lyase"/>
</dbReference>
<dbReference type="InterPro" id="IPR008948">
    <property type="entry name" value="L-Aspartase-like"/>
</dbReference>
<reference evidence="2 3" key="1">
    <citation type="submission" date="2018-10" db="EMBL/GenBank/DDBJ databases">
        <title>Transmission dynamics of multidrug resistant bacteria on intensive care unit surfaces.</title>
        <authorList>
            <person name="D'Souza A.W."/>
            <person name="Potter R.F."/>
            <person name="Wallace M."/>
            <person name="Shupe A."/>
            <person name="Patel S."/>
            <person name="Sun S."/>
            <person name="Gul D."/>
            <person name="Kwon J.H."/>
            <person name="Andleeb S."/>
            <person name="Burnham C.-A.D."/>
            <person name="Dantas G."/>
        </authorList>
    </citation>
    <scope>NUCLEOTIDE SEQUENCE [LARGE SCALE GENOMIC DNA]</scope>
    <source>
        <strain evidence="2 3">WF_348</strain>
    </source>
</reference>
<organism evidence="2 3">
    <name type="scientific">Empedobacter falsenii</name>
    <dbReference type="NCBI Taxonomy" id="343874"/>
    <lineage>
        <taxon>Bacteria</taxon>
        <taxon>Pseudomonadati</taxon>
        <taxon>Bacteroidota</taxon>
        <taxon>Flavobacteriia</taxon>
        <taxon>Flavobacteriales</taxon>
        <taxon>Weeksellaceae</taxon>
        <taxon>Empedobacter</taxon>
    </lineage>
</organism>
<dbReference type="GO" id="GO:0016841">
    <property type="term" value="F:ammonia-lyase activity"/>
    <property type="evidence" value="ECO:0007669"/>
    <property type="project" value="UniProtKB-ARBA"/>
</dbReference>
<dbReference type="SUPFAM" id="SSF48557">
    <property type="entry name" value="L-aspartase-like"/>
    <property type="match status" value="1"/>
</dbReference>
<dbReference type="Pfam" id="PF00221">
    <property type="entry name" value="Lyase_aromatic"/>
    <property type="match status" value="1"/>
</dbReference>
<evidence type="ECO:0000313" key="3">
    <source>
        <dbReference type="Proteomes" id="UP000267844"/>
    </source>
</evidence>
<evidence type="ECO:0000256" key="1">
    <source>
        <dbReference type="ARBA" id="ARBA00023239"/>
    </source>
</evidence>
<dbReference type="Proteomes" id="UP000267844">
    <property type="component" value="Unassembled WGS sequence"/>
</dbReference>
<dbReference type="AlphaFoldDB" id="A0A427BPH4"/>
<keyword evidence="1 2" id="KW-0456">Lyase</keyword>
<dbReference type="InterPro" id="IPR024083">
    <property type="entry name" value="Fumarase/histidase_N"/>
</dbReference>
<dbReference type="Gene3D" id="1.20.200.10">
    <property type="entry name" value="Fumarase/aspartase (Central domain)"/>
    <property type="match status" value="1"/>
</dbReference>
<dbReference type="RefSeq" id="WP_125349717.1">
    <property type="nucleotide sequence ID" value="NZ_RHPN01000011.1"/>
</dbReference>
<gene>
    <name evidence="2" type="ORF">EGI89_07435</name>
</gene>
<dbReference type="EMBL" id="RHPO01000012">
    <property type="protein sequence ID" value="RRT91828.1"/>
    <property type="molecule type" value="Genomic_DNA"/>
</dbReference>
<dbReference type="Gene3D" id="1.10.275.10">
    <property type="entry name" value="Fumarase/aspartase (N-terminal domain)"/>
    <property type="match status" value="1"/>
</dbReference>
<dbReference type="PANTHER" id="PTHR10362">
    <property type="entry name" value="HISTIDINE AMMONIA-LYASE"/>
    <property type="match status" value="1"/>
</dbReference>
<dbReference type="FunFam" id="1.10.275.10:FF:000005">
    <property type="entry name" value="Histidine ammonia-lyase"/>
    <property type="match status" value="1"/>
</dbReference>
<dbReference type="CDD" id="cd00332">
    <property type="entry name" value="PAL-HAL"/>
    <property type="match status" value="1"/>
</dbReference>
<evidence type="ECO:0000313" key="2">
    <source>
        <dbReference type="EMBL" id="RRT91828.1"/>
    </source>
</evidence>
<protein>
    <submittedName>
        <fullName evidence="2">Aromatic amino acid lyase</fullName>
    </submittedName>
</protein>
<proteinExistence type="predicted"/>
<name>A0A427BPH4_9FLAO</name>
<accession>A0A427BPH4</accession>
<sequence>MTKLTIDTIENILFENKKLLLDKSTFDRVENSFKFLKEFSKNKIIYGVNTGFGPMAQYRIEDENTIQLQYNLIRSHCTGIGEPLTLDQTKAAVIARFNTLSLGYSGIHPSVLVLMQELVNRDILPVIYQHGSVGASGDLVQLAHLALTLIGEGEVFYKGEIKSTKEVFELENLQPIEVHIREGLSIMNGTSVMTGIGMVNLIKVNQLINLSITLSSMMNEIVQSFDDHYSKPLNEAKQHAGQRYVANKMTDFLNDSKLVKKRADELYQERTEKIFEEKVQEYYSLRCVPQILGPIYDTWNAAKEVLENEINSASDNPIIDVENQTVHHGGNFHGDYVSLELDKLKLAVTRLSMLSERQLNYLVNPKINNILPPFVNLGTLGFNFGLQAAQFTATSTTAENQTLSTSMYVHSIPNNNDNQDIVSMGTNAATICAKVIDNTFEVLTVQSMAVTQAIEFLQIQDKLSSKGKAFYDSIRKIVPVFKEDEVIYPYLKEVKKYLLNNKVN</sequence>